<reference evidence="10 11" key="1">
    <citation type="submission" date="2019-02" db="EMBL/GenBank/DDBJ databases">
        <title>Genomic Encyclopedia of Archaeal and Bacterial Type Strains, Phase II (KMG-II): from individual species to whole genera.</title>
        <authorList>
            <person name="Goeker M."/>
        </authorList>
    </citation>
    <scope>NUCLEOTIDE SEQUENCE [LARGE SCALE GENOMIC DNA]</scope>
    <source>
        <strain evidence="10 11">DSM 18101</strain>
    </source>
</reference>
<keyword evidence="11" id="KW-1185">Reference proteome</keyword>
<dbReference type="Pfam" id="PF25975">
    <property type="entry name" value="CzcB_C"/>
    <property type="match status" value="1"/>
</dbReference>
<evidence type="ECO:0000256" key="3">
    <source>
        <dbReference type="ARBA" id="ARBA00022833"/>
    </source>
</evidence>
<dbReference type="InterPro" id="IPR058649">
    <property type="entry name" value="CzcB_C"/>
</dbReference>
<dbReference type="RefSeq" id="WP_130422434.1">
    <property type="nucleotide sequence ID" value="NZ_SHKW01000001.1"/>
</dbReference>
<dbReference type="InterPro" id="IPR006143">
    <property type="entry name" value="RND_pump_MFP"/>
</dbReference>
<comment type="caution">
    <text evidence="10">The sequence shown here is derived from an EMBL/GenBank/DDBJ whole genome shotgun (WGS) entry which is preliminary data.</text>
</comment>
<dbReference type="Pfam" id="PF25973">
    <property type="entry name" value="BSH_CzcB"/>
    <property type="match status" value="1"/>
</dbReference>
<evidence type="ECO:0000313" key="11">
    <source>
        <dbReference type="Proteomes" id="UP000292958"/>
    </source>
</evidence>
<dbReference type="Gene3D" id="2.40.420.20">
    <property type="match status" value="1"/>
</dbReference>
<dbReference type="GO" id="GO:0022857">
    <property type="term" value="F:transmembrane transporter activity"/>
    <property type="evidence" value="ECO:0007669"/>
    <property type="project" value="InterPro"/>
</dbReference>
<dbReference type="GO" id="GO:0015679">
    <property type="term" value="P:plasma membrane copper ion transport"/>
    <property type="evidence" value="ECO:0007669"/>
    <property type="project" value="TreeGrafter"/>
</dbReference>
<dbReference type="PROSITE" id="PS51257">
    <property type="entry name" value="PROKAR_LIPOPROTEIN"/>
    <property type="match status" value="1"/>
</dbReference>
<dbReference type="Gene3D" id="2.40.50.100">
    <property type="match status" value="1"/>
</dbReference>
<comment type="function">
    <text evidence="5">CzcA and CzcB together would act in zinc efflux nearly as effectively as the complete czc efflux system (CzcABC). The CzcB protein is thought to funnel zinc cations to the CzcA transport protein.</text>
</comment>
<proteinExistence type="inferred from homology"/>
<dbReference type="SUPFAM" id="SSF111369">
    <property type="entry name" value="HlyD-like secretion proteins"/>
    <property type="match status" value="1"/>
</dbReference>
<evidence type="ECO:0000256" key="4">
    <source>
        <dbReference type="ARBA" id="ARBA00043263"/>
    </source>
</evidence>
<dbReference type="EMBL" id="SHKW01000001">
    <property type="protein sequence ID" value="RZU43692.1"/>
    <property type="molecule type" value="Genomic_DNA"/>
</dbReference>
<dbReference type="AlphaFoldDB" id="A0A4Q7Z098"/>
<gene>
    <name evidence="10" type="ORF">BDD14_5389</name>
</gene>
<evidence type="ECO:0000259" key="9">
    <source>
        <dbReference type="Pfam" id="PF25975"/>
    </source>
</evidence>
<feature type="compositionally biased region" description="Basic and acidic residues" evidence="6">
    <location>
        <begin position="25"/>
        <end position="42"/>
    </location>
</feature>
<protein>
    <submittedName>
        <fullName evidence="10">Cobalt-zinc-cadmium efflux system membrane fusion protein</fullName>
    </submittedName>
</protein>
<feature type="domain" description="CzcB-like C-terminal circularly permuted SH3-like" evidence="9">
    <location>
        <begin position="332"/>
        <end position="393"/>
    </location>
</feature>
<dbReference type="GO" id="GO:0060003">
    <property type="term" value="P:copper ion export"/>
    <property type="evidence" value="ECO:0007669"/>
    <property type="project" value="TreeGrafter"/>
</dbReference>
<dbReference type="Proteomes" id="UP000292958">
    <property type="component" value="Unassembled WGS sequence"/>
</dbReference>
<dbReference type="NCBIfam" id="TIGR01730">
    <property type="entry name" value="RND_mfp"/>
    <property type="match status" value="1"/>
</dbReference>
<dbReference type="FunFam" id="2.40.420.20:FF:000006">
    <property type="entry name" value="RND family efflux transporter MFP subunit"/>
    <property type="match status" value="1"/>
</dbReference>
<evidence type="ECO:0000259" key="8">
    <source>
        <dbReference type="Pfam" id="PF25973"/>
    </source>
</evidence>
<dbReference type="FunFam" id="2.40.30.170:FF:000010">
    <property type="entry name" value="Efflux RND transporter periplasmic adaptor subunit"/>
    <property type="match status" value="1"/>
</dbReference>
<evidence type="ECO:0000256" key="5">
    <source>
        <dbReference type="ARBA" id="ARBA00058766"/>
    </source>
</evidence>
<feature type="region of interest" description="Disordered" evidence="6">
    <location>
        <begin position="25"/>
        <end position="51"/>
    </location>
</feature>
<feature type="domain" description="CusB-like beta-barrel" evidence="7">
    <location>
        <begin position="250"/>
        <end position="323"/>
    </location>
</feature>
<dbReference type="GO" id="GO:0016020">
    <property type="term" value="C:membrane"/>
    <property type="evidence" value="ECO:0007669"/>
    <property type="project" value="InterPro"/>
</dbReference>
<evidence type="ECO:0000256" key="6">
    <source>
        <dbReference type="SAM" id="MobiDB-lite"/>
    </source>
</evidence>
<dbReference type="PANTHER" id="PTHR30097:SF15">
    <property type="entry name" value="CATION EFFLUX SYSTEM PROTEIN CUSB"/>
    <property type="match status" value="1"/>
</dbReference>
<name>A0A4Q7Z098_9BACT</name>
<dbReference type="Gene3D" id="2.40.30.170">
    <property type="match status" value="1"/>
</dbReference>
<organism evidence="10 11">
    <name type="scientific">Edaphobacter modestus</name>
    <dbReference type="NCBI Taxonomy" id="388466"/>
    <lineage>
        <taxon>Bacteria</taxon>
        <taxon>Pseudomonadati</taxon>
        <taxon>Acidobacteriota</taxon>
        <taxon>Terriglobia</taxon>
        <taxon>Terriglobales</taxon>
        <taxon>Acidobacteriaceae</taxon>
        <taxon>Edaphobacter</taxon>
    </lineage>
</organism>
<dbReference type="GO" id="GO:0030288">
    <property type="term" value="C:outer membrane-bounded periplasmic space"/>
    <property type="evidence" value="ECO:0007669"/>
    <property type="project" value="TreeGrafter"/>
</dbReference>
<feature type="domain" description="CzcB-like barrel-sandwich hybrid" evidence="8">
    <location>
        <begin position="90"/>
        <end position="246"/>
    </location>
</feature>
<evidence type="ECO:0000256" key="2">
    <source>
        <dbReference type="ARBA" id="ARBA00022448"/>
    </source>
</evidence>
<dbReference type="Pfam" id="PF25954">
    <property type="entry name" value="Beta-barrel_RND_2"/>
    <property type="match status" value="1"/>
</dbReference>
<dbReference type="OrthoDB" id="9806939at2"/>
<comment type="similarity">
    <text evidence="1">Belongs to the membrane fusion protein (MFP) (TC 8.A.1) family.</text>
</comment>
<dbReference type="InterPro" id="IPR058792">
    <property type="entry name" value="Beta-barrel_RND_2"/>
</dbReference>
<evidence type="ECO:0000256" key="1">
    <source>
        <dbReference type="ARBA" id="ARBA00009477"/>
    </source>
</evidence>
<keyword evidence="4" id="KW-0105">Cadmium resistance</keyword>
<sequence length="403" mass="43754">MKMTRKAAWTCVAACCLLSGCHKEQGDAKNETSTKAERKGSADEVTLSPQVQSEEKVQIAPVELGTAAATQRAKGRIVLPDNATWRVGVLAEGRVEKVYFNLGDSVKKGQVLARMHSHDVHEARAAYANALAERSRLQAAEALAQKNYDRSQRLYTLKAESVSQTEMAKQELVNAQSATREADNIVRREATHLEETLGLRADASADSSDDADLIPIKAPASGRILQKAVTPGATISPSTDAFVIGDLRHLWMLASVDTTTLSKLRLGQTVTVTLPDVPEATYAGKITNLGQEFDPVTRLMQVRIEVRNPDTRLRPEMLASAEFITGDGMPTVLVPQEALQQVNGEDVVFVRLASDLFRVQTVQIGENVHGKVRILQGLNPGEQVITHGSFIAKSQLLKSSIGD</sequence>
<keyword evidence="2" id="KW-0813">Transport</keyword>
<dbReference type="InterPro" id="IPR058647">
    <property type="entry name" value="BSH_CzcB-like"/>
</dbReference>
<keyword evidence="3" id="KW-0862">Zinc</keyword>
<evidence type="ECO:0000259" key="7">
    <source>
        <dbReference type="Pfam" id="PF25954"/>
    </source>
</evidence>
<evidence type="ECO:0000313" key="10">
    <source>
        <dbReference type="EMBL" id="RZU43692.1"/>
    </source>
</evidence>
<dbReference type="PANTHER" id="PTHR30097">
    <property type="entry name" value="CATION EFFLUX SYSTEM PROTEIN CUSB"/>
    <property type="match status" value="1"/>
</dbReference>
<dbReference type="GO" id="GO:0046914">
    <property type="term" value="F:transition metal ion binding"/>
    <property type="evidence" value="ECO:0007669"/>
    <property type="project" value="TreeGrafter"/>
</dbReference>
<accession>A0A4Q7Z098</accession>
<dbReference type="GO" id="GO:0046686">
    <property type="term" value="P:response to cadmium ion"/>
    <property type="evidence" value="ECO:0007669"/>
    <property type="project" value="UniProtKB-KW"/>
</dbReference>
<dbReference type="InterPro" id="IPR051909">
    <property type="entry name" value="MFP_Cation_Efflux"/>
</dbReference>